<dbReference type="GO" id="GO:0015036">
    <property type="term" value="F:disulfide oxidoreductase activity"/>
    <property type="evidence" value="ECO:0007669"/>
    <property type="project" value="UniProtKB-ARBA"/>
</dbReference>
<keyword evidence="12" id="KW-1185">Reference proteome</keyword>
<keyword evidence="4 7" id="KW-0574">Periplasm</keyword>
<dbReference type="EMBL" id="CP054020">
    <property type="protein sequence ID" value="QKI88087.1"/>
    <property type="molecule type" value="Genomic_DNA"/>
</dbReference>
<evidence type="ECO:0000259" key="10">
    <source>
        <dbReference type="PROSITE" id="PS51352"/>
    </source>
</evidence>
<evidence type="ECO:0000256" key="6">
    <source>
        <dbReference type="ARBA" id="ARBA00023284"/>
    </source>
</evidence>
<keyword evidence="5 7" id="KW-1015">Disulfide bond</keyword>
<evidence type="ECO:0000313" key="11">
    <source>
        <dbReference type="EMBL" id="QKI88087.1"/>
    </source>
</evidence>
<evidence type="ECO:0000256" key="5">
    <source>
        <dbReference type="ARBA" id="ARBA00023157"/>
    </source>
</evidence>
<gene>
    <name evidence="11" type="ORF">HQN79_00135</name>
</gene>
<dbReference type="PANTHER" id="PTHR35891:SF2">
    <property type="entry name" value="THIOL:DISULFIDE INTERCHANGE PROTEIN DSBA"/>
    <property type="match status" value="1"/>
</dbReference>
<feature type="disulfide bond" description="Redox-active" evidence="8">
    <location>
        <begin position="58"/>
        <end position="61"/>
    </location>
</feature>
<dbReference type="PROSITE" id="PS51352">
    <property type="entry name" value="THIOREDOXIN_2"/>
    <property type="match status" value="1"/>
</dbReference>
<dbReference type="InterPro" id="IPR050824">
    <property type="entry name" value="Thiol_disulfide_DsbA"/>
</dbReference>
<dbReference type="KEGG" id="txa:HQN79_00135"/>
<comment type="subcellular location">
    <subcellularLocation>
        <location evidence="1 7">Periplasm</location>
    </subcellularLocation>
</comment>
<dbReference type="AlphaFoldDB" id="A0A7D4TCK5"/>
<sequence>MNRRLFLQSIGLSGLALLAPNSWAQTELMTGVHYKVLKKPQPIAPAKKKVVEVFGYGCPHCYHLEDSLNEWLKNKPEDVEFERMPVVFNNPNWIFMARVFYTAQELGILEQSHEAFFHAIHRDRKPLFSVDALADFYTQFGVEKQKFIDTYTGFSVDQKIRQAGKLTRDYEVEGVPALIVNGKYLTDVPMAGSRKELWQVVDQLVEM</sequence>
<feature type="domain" description="Thioredoxin" evidence="10">
    <location>
        <begin position="13"/>
        <end position="206"/>
    </location>
</feature>
<evidence type="ECO:0000256" key="8">
    <source>
        <dbReference type="PIRSR" id="PIRSR001488-1"/>
    </source>
</evidence>
<dbReference type="InterPro" id="IPR001853">
    <property type="entry name" value="DSBA-like_thioredoxin_dom"/>
</dbReference>
<dbReference type="PANTHER" id="PTHR35891">
    <property type="entry name" value="THIOL:DISULFIDE INTERCHANGE PROTEIN DSBA"/>
    <property type="match status" value="1"/>
</dbReference>
<dbReference type="Pfam" id="PF01323">
    <property type="entry name" value="DSBA"/>
    <property type="match status" value="1"/>
</dbReference>
<feature type="signal peptide" evidence="9">
    <location>
        <begin position="1"/>
        <end position="24"/>
    </location>
</feature>
<comment type="similarity">
    <text evidence="2">Belongs to the thioredoxin family. DsbA subfamily.</text>
</comment>
<evidence type="ECO:0000256" key="9">
    <source>
        <dbReference type="SAM" id="SignalP"/>
    </source>
</evidence>
<dbReference type="RefSeq" id="WP_173283678.1">
    <property type="nucleotide sequence ID" value="NZ_CP054020.1"/>
</dbReference>
<dbReference type="Gene3D" id="3.40.30.10">
    <property type="entry name" value="Glutaredoxin"/>
    <property type="match status" value="1"/>
</dbReference>
<dbReference type="InterPro" id="IPR023205">
    <property type="entry name" value="DsbA/DsbL"/>
</dbReference>
<dbReference type="GO" id="GO:0042597">
    <property type="term" value="C:periplasmic space"/>
    <property type="evidence" value="ECO:0007669"/>
    <property type="project" value="UniProtKB-SubCell"/>
</dbReference>
<dbReference type="PROSITE" id="PS00194">
    <property type="entry name" value="THIOREDOXIN_1"/>
    <property type="match status" value="1"/>
</dbReference>
<reference evidence="11 12" key="1">
    <citation type="submission" date="2020-05" db="EMBL/GenBank/DDBJ databases">
        <title>Thiomicrorhabdus sediminis sp.nov. and Thiomicrorhabdus xiamenensis sp.nov., novel sulfur-oxidizing bacteria isolated from coastal sediment.</title>
        <authorList>
            <person name="Liu X."/>
        </authorList>
    </citation>
    <scope>NUCLEOTIDE SEQUENCE [LARGE SCALE GENOMIC DNA]</scope>
    <source>
        <strain evidence="11 12">G2</strain>
    </source>
</reference>
<evidence type="ECO:0000256" key="3">
    <source>
        <dbReference type="ARBA" id="ARBA00022729"/>
    </source>
</evidence>
<evidence type="ECO:0000256" key="2">
    <source>
        <dbReference type="ARBA" id="ARBA00005791"/>
    </source>
</evidence>
<dbReference type="CDD" id="cd03019">
    <property type="entry name" value="DsbA_DsbA"/>
    <property type="match status" value="1"/>
</dbReference>
<evidence type="ECO:0000256" key="1">
    <source>
        <dbReference type="ARBA" id="ARBA00004418"/>
    </source>
</evidence>
<name>A0A7D4TCK5_9GAMM</name>
<protein>
    <recommendedName>
        <fullName evidence="7">Thiol:disulfide interchange protein</fullName>
    </recommendedName>
</protein>
<keyword evidence="6" id="KW-0676">Redox-active center</keyword>
<evidence type="ECO:0000313" key="12">
    <source>
        <dbReference type="Proteomes" id="UP000504724"/>
    </source>
</evidence>
<proteinExistence type="inferred from homology"/>
<evidence type="ECO:0000256" key="4">
    <source>
        <dbReference type="ARBA" id="ARBA00022764"/>
    </source>
</evidence>
<dbReference type="InterPro" id="IPR017937">
    <property type="entry name" value="Thioredoxin_CS"/>
</dbReference>
<dbReference type="SUPFAM" id="SSF52833">
    <property type="entry name" value="Thioredoxin-like"/>
    <property type="match status" value="1"/>
</dbReference>
<dbReference type="InterPro" id="IPR013766">
    <property type="entry name" value="Thioredoxin_domain"/>
</dbReference>
<keyword evidence="3 9" id="KW-0732">Signal</keyword>
<accession>A0A7D4TCK5</accession>
<feature type="chain" id="PRO_5028976213" description="Thiol:disulfide interchange protein" evidence="9">
    <location>
        <begin position="25"/>
        <end position="207"/>
    </location>
</feature>
<evidence type="ECO:0000256" key="7">
    <source>
        <dbReference type="PIRNR" id="PIRNR001488"/>
    </source>
</evidence>
<dbReference type="PIRSF" id="PIRSF001488">
    <property type="entry name" value="Tdi_protein"/>
    <property type="match status" value="1"/>
</dbReference>
<organism evidence="11 12">
    <name type="scientific">Thiomicrorhabdus xiamenensis</name>
    <dbReference type="NCBI Taxonomy" id="2739063"/>
    <lineage>
        <taxon>Bacteria</taxon>
        <taxon>Pseudomonadati</taxon>
        <taxon>Pseudomonadota</taxon>
        <taxon>Gammaproteobacteria</taxon>
        <taxon>Thiotrichales</taxon>
        <taxon>Piscirickettsiaceae</taxon>
        <taxon>Thiomicrorhabdus</taxon>
    </lineage>
</organism>
<dbReference type="InterPro" id="IPR036249">
    <property type="entry name" value="Thioredoxin-like_sf"/>
</dbReference>
<dbReference type="Proteomes" id="UP000504724">
    <property type="component" value="Chromosome"/>
</dbReference>